<keyword evidence="2" id="KW-1015">Disulfide bond</keyword>
<dbReference type="SUPFAM" id="SSF52833">
    <property type="entry name" value="Thioredoxin-like"/>
    <property type="match status" value="1"/>
</dbReference>
<dbReference type="EMBL" id="JAAOAS010000329">
    <property type="protein sequence ID" value="KAF5579678.1"/>
    <property type="molecule type" value="Genomic_DNA"/>
</dbReference>
<organism evidence="5 6">
    <name type="scientific">Fusarium pseudocircinatum</name>
    <dbReference type="NCBI Taxonomy" id="56676"/>
    <lineage>
        <taxon>Eukaryota</taxon>
        <taxon>Fungi</taxon>
        <taxon>Dikarya</taxon>
        <taxon>Ascomycota</taxon>
        <taxon>Pezizomycotina</taxon>
        <taxon>Sordariomycetes</taxon>
        <taxon>Hypocreomycetidae</taxon>
        <taxon>Hypocreales</taxon>
        <taxon>Nectriaceae</taxon>
        <taxon>Fusarium</taxon>
        <taxon>Fusarium fujikuroi species complex</taxon>
    </lineage>
</organism>
<evidence type="ECO:0000313" key="5">
    <source>
        <dbReference type="EMBL" id="KAF5579678.1"/>
    </source>
</evidence>
<dbReference type="InterPro" id="IPR013766">
    <property type="entry name" value="Thioredoxin_domain"/>
</dbReference>
<evidence type="ECO:0000313" key="6">
    <source>
        <dbReference type="Proteomes" id="UP000546213"/>
    </source>
</evidence>
<evidence type="ECO:0000256" key="3">
    <source>
        <dbReference type="SAM" id="MobiDB-lite"/>
    </source>
</evidence>
<evidence type="ECO:0000259" key="4">
    <source>
        <dbReference type="PROSITE" id="PS51352"/>
    </source>
</evidence>
<protein>
    <submittedName>
        <fullName evidence="5">Thioredoxin</fullName>
    </submittedName>
</protein>
<dbReference type="InterPro" id="IPR036249">
    <property type="entry name" value="Thioredoxin-like_sf"/>
</dbReference>
<dbReference type="PROSITE" id="PS51352">
    <property type="entry name" value="THIOREDOXIN_2"/>
    <property type="match status" value="1"/>
</dbReference>
<feature type="compositionally biased region" description="Polar residues" evidence="3">
    <location>
        <begin position="1"/>
        <end position="10"/>
    </location>
</feature>
<dbReference type="CDD" id="cd02947">
    <property type="entry name" value="TRX_family"/>
    <property type="match status" value="1"/>
</dbReference>
<comment type="caution">
    <text evidence="5">The sequence shown here is derived from an EMBL/GenBank/DDBJ whole genome shotgun (WGS) entry which is preliminary data.</text>
</comment>
<accession>A0A8H5KVS4</accession>
<dbReference type="PANTHER" id="PTHR46115">
    <property type="entry name" value="THIOREDOXIN-LIKE PROTEIN 1"/>
    <property type="match status" value="1"/>
</dbReference>
<evidence type="ECO:0000256" key="2">
    <source>
        <dbReference type="ARBA" id="ARBA00023157"/>
    </source>
</evidence>
<gene>
    <name evidence="5" type="ORF">FPCIR_10984</name>
</gene>
<comment type="similarity">
    <text evidence="1">Belongs to the thioredoxin family.</text>
</comment>
<feature type="domain" description="Thioredoxin" evidence="4">
    <location>
        <begin position="1"/>
        <end position="119"/>
    </location>
</feature>
<dbReference type="Pfam" id="PF00085">
    <property type="entry name" value="Thioredoxin"/>
    <property type="match status" value="1"/>
</dbReference>
<feature type="region of interest" description="Disordered" evidence="3">
    <location>
        <begin position="1"/>
        <end position="22"/>
    </location>
</feature>
<sequence length="121" mass="13355">MGEGTSNAESSEPLDQYSPSEQEFKEALGNHSLVFVAFLATWVAPCRVIKPIIDRVSNNTENEHVYFFSVDIDNVPEVSEDQGIRSTPALVVFEDGVKQHEVVGANPQAIHAMLQKVAKKE</sequence>
<name>A0A8H5KVS4_9HYPO</name>
<dbReference type="Gene3D" id="3.40.30.10">
    <property type="entry name" value="Glutaredoxin"/>
    <property type="match status" value="1"/>
</dbReference>
<evidence type="ECO:0000256" key="1">
    <source>
        <dbReference type="ARBA" id="ARBA00008987"/>
    </source>
</evidence>
<keyword evidence="6" id="KW-1185">Reference proteome</keyword>
<dbReference type="Proteomes" id="UP000546213">
    <property type="component" value="Unassembled WGS sequence"/>
</dbReference>
<dbReference type="AlphaFoldDB" id="A0A8H5KVS4"/>
<dbReference type="OrthoDB" id="10263751at2759"/>
<proteinExistence type="inferred from homology"/>
<reference evidence="5 6" key="1">
    <citation type="submission" date="2020-05" db="EMBL/GenBank/DDBJ databases">
        <title>Identification and distribution of gene clusters putatively required for synthesis of sphingolipid metabolism inhibitors in phylogenetically diverse species of the filamentous fungus Fusarium.</title>
        <authorList>
            <person name="Kim H.-S."/>
            <person name="Busman M."/>
            <person name="Brown D.W."/>
            <person name="Divon H."/>
            <person name="Uhlig S."/>
            <person name="Proctor R.H."/>
        </authorList>
    </citation>
    <scope>NUCLEOTIDE SEQUENCE [LARGE SCALE GENOMIC DNA]</scope>
    <source>
        <strain evidence="5 6">NRRL 36939</strain>
    </source>
</reference>